<dbReference type="AlphaFoldDB" id="A0A380TIB6"/>
<sequence>MNQSWLEEGEAPWLGQKAAADICRLSGSPFSLEDKRVAKTERSGPYDPSRYWAFFSATD</sequence>
<protein>
    <submittedName>
        <fullName evidence="1">Uncharacterized protein</fullName>
    </submittedName>
</protein>
<evidence type="ECO:0000313" key="1">
    <source>
        <dbReference type="EMBL" id="SUS08222.1"/>
    </source>
</evidence>
<dbReference type="EMBL" id="UIDG01000560">
    <property type="protein sequence ID" value="SUS08222.1"/>
    <property type="molecule type" value="Genomic_DNA"/>
</dbReference>
<proteinExistence type="predicted"/>
<reference evidence="1" key="1">
    <citation type="submission" date="2018-07" db="EMBL/GenBank/DDBJ databases">
        <authorList>
            <person name="Quirk P.G."/>
            <person name="Krulwich T.A."/>
        </authorList>
    </citation>
    <scope>NUCLEOTIDE SEQUENCE</scope>
</reference>
<organism evidence="1">
    <name type="scientific">metagenome</name>
    <dbReference type="NCBI Taxonomy" id="256318"/>
    <lineage>
        <taxon>unclassified sequences</taxon>
        <taxon>metagenomes</taxon>
    </lineage>
</organism>
<name>A0A380TIB6_9ZZZZ</name>
<gene>
    <name evidence="1" type="ORF">DF3PB_6020003</name>
</gene>
<accession>A0A380TIB6</accession>